<dbReference type="InterPro" id="IPR006264">
    <property type="entry name" value="EPSP_synthase"/>
</dbReference>
<evidence type="ECO:0000256" key="3">
    <source>
        <dbReference type="ARBA" id="ARBA00012450"/>
    </source>
</evidence>
<reference evidence="10" key="1">
    <citation type="submission" date="2020-05" db="EMBL/GenBank/DDBJ databases">
        <authorList>
            <person name="Chiriac C."/>
            <person name="Salcher M."/>
            <person name="Ghai R."/>
            <person name="Kavagutti S V."/>
        </authorList>
    </citation>
    <scope>NUCLEOTIDE SEQUENCE</scope>
</reference>
<dbReference type="EC" id="2.5.1.19" evidence="3"/>
<protein>
    <recommendedName>
        <fullName evidence="3">3-phosphoshikimate 1-carboxyvinyltransferase</fullName>
        <ecNumber evidence="3">2.5.1.19</ecNumber>
    </recommendedName>
</protein>
<evidence type="ECO:0000256" key="4">
    <source>
        <dbReference type="ARBA" id="ARBA00022490"/>
    </source>
</evidence>
<evidence type="ECO:0000256" key="8">
    <source>
        <dbReference type="ARBA" id="ARBA00044633"/>
    </source>
</evidence>
<dbReference type="Pfam" id="PF00275">
    <property type="entry name" value="EPSP_synthase"/>
    <property type="match status" value="1"/>
</dbReference>
<evidence type="ECO:0000256" key="2">
    <source>
        <dbReference type="ARBA" id="ARBA00009948"/>
    </source>
</evidence>
<evidence type="ECO:0000256" key="5">
    <source>
        <dbReference type="ARBA" id="ARBA00022605"/>
    </source>
</evidence>
<feature type="domain" description="Enolpyruvate transferase" evidence="9">
    <location>
        <begin position="10"/>
        <end position="432"/>
    </location>
</feature>
<dbReference type="PROSITE" id="PS00885">
    <property type="entry name" value="EPSP_SYNTHASE_2"/>
    <property type="match status" value="1"/>
</dbReference>
<dbReference type="SUPFAM" id="SSF55205">
    <property type="entry name" value="EPT/RTPC-like"/>
    <property type="match status" value="1"/>
</dbReference>
<dbReference type="GO" id="GO:0009073">
    <property type="term" value="P:aromatic amino acid family biosynthetic process"/>
    <property type="evidence" value="ECO:0007669"/>
    <property type="project" value="UniProtKB-KW"/>
</dbReference>
<dbReference type="InterPro" id="IPR036968">
    <property type="entry name" value="Enolpyruvate_Tfrase_sf"/>
</dbReference>
<name>A0A6J7D3B0_9ZZZZ</name>
<dbReference type="InterPro" id="IPR001986">
    <property type="entry name" value="Enolpyruvate_Tfrase_dom"/>
</dbReference>
<dbReference type="InterPro" id="IPR013792">
    <property type="entry name" value="RNA3'P_cycl/enolpyr_Trfase_a/b"/>
</dbReference>
<organism evidence="10">
    <name type="scientific">freshwater metagenome</name>
    <dbReference type="NCBI Taxonomy" id="449393"/>
    <lineage>
        <taxon>unclassified sequences</taxon>
        <taxon>metagenomes</taxon>
        <taxon>ecological metagenomes</taxon>
    </lineage>
</organism>
<evidence type="ECO:0000256" key="7">
    <source>
        <dbReference type="ARBA" id="ARBA00023141"/>
    </source>
</evidence>
<gene>
    <name evidence="10" type="ORF">UFOPK3444_00319</name>
</gene>
<keyword evidence="6" id="KW-0808">Transferase</keyword>
<dbReference type="UniPathway" id="UPA00053">
    <property type="reaction ID" value="UER00089"/>
</dbReference>
<keyword evidence="7" id="KW-0057">Aromatic amino acid biosynthesis</keyword>
<dbReference type="EMBL" id="CAFBLU010000003">
    <property type="protein sequence ID" value="CAB4863595.1"/>
    <property type="molecule type" value="Genomic_DNA"/>
</dbReference>
<keyword evidence="4" id="KW-0963">Cytoplasm</keyword>
<dbReference type="AlphaFoldDB" id="A0A6J7D3B0"/>
<dbReference type="CDD" id="cd01556">
    <property type="entry name" value="EPSP_synthase"/>
    <property type="match status" value="1"/>
</dbReference>
<accession>A0A6J7D3B0</accession>
<evidence type="ECO:0000259" key="9">
    <source>
        <dbReference type="Pfam" id="PF00275"/>
    </source>
</evidence>
<dbReference type="Gene3D" id="3.65.10.10">
    <property type="entry name" value="Enolpyruvate transferase domain"/>
    <property type="match status" value="2"/>
</dbReference>
<dbReference type="GO" id="GO:0009423">
    <property type="term" value="P:chorismate biosynthetic process"/>
    <property type="evidence" value="ECO:0007669"/>
    <property type="project" value="UniProtKB-UniPathway"/>
</dbReference>
<dbReference type="HAMAP" id="MF_00210">
    <property type="entry name" value="EPSP_synth"/>
    <property type="match status" value="1"/>
</dbReference>
<dbReference type="GO" id="GO:0003866">
    <property type="term" value="F:3-phosphoshikimate 1-carboxyvinyltransferase activity"/>
    <property type="evidence" value="ECO:0007669"/>
    <property type="project" value="UniProtKB-EC"/>
</dbReference>
<dbReference type="PANTHER" id="PTHR21090:SF5">
    <property type="entry name" value="PENTAFUNCTIONAL AROM POLYPEPTIDE"/>
    <property type="match status" value="1"/>
</dbReference>
<evidence type="ECO:0000256" key="6">
    <source>
        <dbReference type="ARBA" id="ARBA00022679"/>
    </source>
</evidence>
<dbReference type="FunFam" id="3.65.10.10:FF:000005">
    <property type="entry name" value="3-phosphoshikimate 1-carboxyvinyltransferase"/>
    <property type="match status" value="1"/>
</dbReference>
<dbReference type="PANTHER" id="PTHR21090">
    <property type="entry name" value="AROM/DEHYDROQUINATE SYNTHASE"/>
    <property type="match status" value="1"/>
</dbReference>
<dbReference type="PIRSF" id="PIRSF000505">
    <property type="entry name" value="EPSPS"/>
    <property type="match status" value="1"/>
</dbReference>
<dbReference type="NCBIfam" id="TIGR01356">
    <property type="entry name" value="aroA"/>
    <property type="match status" value="1"/>
</dbReference>
<comment type="catalytic activity">
    <reaction evidence="8">
        <text>3-phosphoshikimate + phosphoenolpyruvate = 5-O-(1-carboxyvinyl)-3-phosphoshikimate + phosphate</text>
        <dbReference type="Rhea" id="RHEA:21256"/>
        <dbReference type="ChEBI" id="CHEBI:43474"/>
        <dbReference type="ChEBI" id="CHEBI:57701"/>
        <dbReference type="ChEBI" id="CHEBI:58702"/>
        <dbReference type="ChEBI" id="CHEBI:145989"/>
        <dbReference type="EC" id="2.5.1.19"/>
    </reaction>
    <physiologicalReaction direction="left-to-right" evidence="8">
        <dbReference type="Rhea" id="RHEA:21257"/>
    </physiologicalReaction>
</comment>
<proteinExistence type="inferred from homology"/>
<comment type="similarity">
    <text evidence="2">Belongs to the EPSP synthase family.</text>
</comment>
<dbReference type="InterPro" id="IPR023193">
    <property type="entry name" value="EPSP_synthase_CS"/>
</dbReference>
<evidence type="ECO:0000256" key="1">
    <source>
        <dbReference type="ARBA" id="ARBA00004811"/>
    </source>
</evidence>
<comment type="pathway">
    <text evidence="1">Metabolic intermediate biosynthesis; chorismate biosynthesis; chorismate from D-erythrose 4-phosphate and phosphoenolpyruvate: step 6/7.</text>
</comment>
<keyword evidence="5" id="KW-0028">Amino-acid biosynthesis</keyword>
<sequence>MSGQRFEPAQGPLSGRIETAADKSISHRAAIFAALATGTSTIDNYLLGEDTLSTLRVLAQLGVPVQREGSRVVIEGLGLRGPIESDAILDVGNSGTLLRLVSGWLAGQDGGSWVLDGDQSIRSRPMARVSDPLEEMGASFELQAGGTPPLTVRGASLEAISYESPVASAQVKSAVLIAGLLASGPVSVSERPASRDHTERMLAEQGAALTVTNDGDRRTVTVQPSDGLRAVDRLIPGDPSSAAFPLVAALLVPGSEVTVDNINLNPARTGLFRILERMGAQITGLNSDSGEGDSLAAEVPGAITVKASALRGVEVEASEIPAAVDEITLVALAACFATGQTIVRGAGELRVKETDRIAGVVELLSALGGAIEATDDGFVVDGSGGLRGGTVDSHGDHRLAMLAAVAGVASETGVTVTNFEAADVSYPDFASDLASLA</sequence>
<evidence type="ECO:0000313" key="10">
    <source>
        <dbReference type="EMBL" id="CAB4863595.1"/>
    </source>
</evidence>
<dbReference type="GO" id="GO:0008652">
    <property type="term" value="P:amino acid biosynthetic process"/>
    <property type="evidence" value="ECO:0007669"/>
    <property type="project" value="UniProtKB-KW"/>
</dbReference>